<dbReference type="InterPro" id="IPR029068">
    <property type="entry name" value="Glyas_Bleomycin-R_OHBP_Dase"/>
</dbReference>
<keyword evidence="7" id="KW-0670">Pyruvate</keyword>
<feature type="binding site" evidence="5">
    <location>
        <position position="263"/>
    </location>
    <ligand>
        <name>Fe cation</name>
        <dbReference type="ChEBI" id="CHEBI:24875"/>
    </ligand>
</feature>
<dbReference type="Gene3D" id="3.10.180.10">
    <property type="entry name" value="2,3-Dihydroxybiphenyl 1,2-Dioxygenase, domain 1"/>
    <property type="match status" value="2"/>
</dbReference>
<name>A0A1S2LHS8_9BACI</name>
<dbReference type="Pfam" id="PF00903">
    <property type="entry name" value="Glyoxalase"/>
    <property type="match status" value="1"/>
</dbReference>
<dbReference type="GO" id="GO:0003868">
    <property type="term" value="F:4-hydroxyphenylpyruvate dioxygenase activity"/>
    <property type="evidence" value="ECO:0007669"/>
    <property type="project" value="UniProtKB-EC"/>
</dbReference>
<proteinExistence type="inferred from homology"/>
<dbReference type="InterPro" id="IPR041735">
    <property type="entry name" value="4OHPhenylPyrv_dOase_C"/>
</dbReference>
<reference evidence="8" key="4">
    <citation type="submission" date="2020-10" db="EMBL/GenBank/DDBJ databases">
        <authorList>
            <person name="Bassil N.M."/>
            <person name="Lloyd J.R."/>
        </authorList>
    </citation>
    <scope>NUCLEOTIDE SEQUENCE</scope>
    <source>
        <strain evidence="8">NB2006</strain>
    </source>
</reference>
<reference evidence="8 9" key="3">
    <citation type="journal article" date="2019" name="Int. J. Syst. Evol. Microbiol.">
        <title>Anaerobacillus isosaccharinicus sp. nov., an alkaliphilic bacterium which degrades isosaccharinic acid.</title>
        <authorList>
            <person name="Bassil N.M."/>
            <person name="Lloyd J.R."/>
        </authorList>
    </citation>
    <scope>NUCLEOTIDE SEQUENCE [LARGE SCALE GENOMIC DNA]</scope>
    <source>
        <strain evidence="8 9">NB2006</strain>
    </source>
</reference>
<dbReference type="NCBIfam" id="TIGR01263">
    <property type="entry name" value="4HPPD"/>
    <property type="match status" value="1"/>
</dbReference>
<keyword evidence="9" id="KW-1185">Reference proteome</keyword>
<keyword evidence="7" id="KW-0223">Dioxygenase</keyword>
<evidence type="ECO:0000313" key="9">
    <source>
        <dbReference type="Proteomes" id="UP000180175"/>
    </source>
</evidence>
<dbReference type="EMBL" id="LQXD01000132">
    <property type="protein sequence ID" value="OIJ11936.1"/>
    <property type="molecule type" value="Genomic_DNA"/>
</dbReference>
<dbReference type="InterPro" id="IPR037523">
    <property type="entry name" value="VOC_core"/>
</dbReference>
<keyword evidence="3" id="KW-0677">Repeat</keyword>
<evidence type="ECO:0000256" key="1">
    <source>
        <dbReference type="ARBA" id="ARBA00005877"/>
    </source>
</evidence>
<dbReference type="GO" id="GO:0006572">
    <property type="term" value="P:L-tyrosine catabolic process"/>
    <property type="evidence" value="ECO:0007669"/>
    <property type="project" value="TreeGrafter"/>
</dbReference>
<dbReference type="InterPro" id="IPR005956">
    <property type="entry name" value="4OHPhenylPyrv_dOase"/>
</dbReference>
<evidence type="ECO:0000256" key="4">
    <source>
        <dbReference type="ARBA" id="ARBA00023004"/>
    </source>
</evidence>
<dbReference type="SUPFAM" id="SSF54593">
    <property type="entry name" value="Glyoxalase/Bleomycin resistance protein/Dihydroxybiphenyl dioxygenase"/>
    <property type="match status" value="1"/>
</dbReference>
<dbReference type="AlphaFoldDB" id="A0A1S2LHS8"/>
<feature type="domain" description="VOC" evidence="6">
    <location>
        <begin position="179"/>
        <end position="331"/>
    </location>
</feature>
<dbReference type="OrthoDB" id="9780241at2"/>
<organism evidence="7 9">
    <name type="scientific">Anaerobacillus isosaccharinicus</name>
    <dbReference type="NCBI Taxonomy" id="1532552"/>
    <lineage>
        <taxon>Bacteria</taxon>
        <taxon>Bacillati</taxon>
        <taxon>Bacillota</taxon>
        <taxon>Bacilli</taxon>
        <taxon>Bacillales</taxon>
        <taxon>Bacillaceae</taxon>
        <taxon>Anaerobacillus</taxon>
    </lineage>
</organism>
<evidence type="ECO:0000259" key="6">
    <source>
        <dbReference type="PROSITE" id="PS51819"/>
    </source>
</evidence>
<evidence type="ECO:0000256" key="2">
    <source>
        <dbReference type="ARBA" id="ARBA00022723"/>
    </source>
</evidence>
<dbReference type="InterPro" id="IPR041736">
    <property type="entry name" value="4OHPhenylPyrv_dOase_N"/>
</dbReference>
<dbReference type="FunFam" id="3.10.180.10:FF:000001">
    <property type="entry name" value="4-hydroxyphenylpyruvate dioxygenase"/>
    <property type="match status" value="1"/>
</dbReference>
<feature type="domain" description="VOC" evidence="6">
    <location>
        <begin position="22"/>
        <end position="152"/>
    </location>
</feature>
<dbReference type="KEGG" id="aia:AWH56_021130"/>
<dbReference type="CDD" id="cd07250">
    <property type="entry name" value="HPPD_C_like"/>
    <property type="match status" value="1"/>
</dbReference>
<dbReference type="PANTHER" id="PTHR11959:SF1">
    <property type="entry name" value="4-HYDROXYPHENYLPYRUVATE DIOXYGENASE"/>
    <property type="match status" value="1"/>
</dbReference>
<dbReference type="RefSeq" id="WP_071317911.1">
    <property type="nucleotide sequence ID" value="NZ_CP063356.2"/>
</dbReference>
<gene>
    <name evidence="8" type="primary">hppD</name>
    <name evidence="8" type="ORF">AWH56_021130</name>
    <name evidence="7" type="ORF">AWH56_15295</name>
</gene>
<accession>A0A1S2LHS8</accession>
<comment type="similarity">
    <text evidence="1">Belongs to the 4HPPD family.</text>
</comment>
<dbReference type="EC" id="1.13.11.27" evidence="8"/>
<dbReference type="Proteomes" id="UP000180175">
    <property type="component" value="Chromosome"/>
</dbReference>
<dbReference type="PANTHER" id="PTHR11959">
    <property type="entry name" value="4-HYDROXYPHENYLPYRUVATE DIOXYGENASE"/>
    <property type="match status" value="1"/>
</dbReference>
<evidence type="ECO:0000256" key="3">
    <source>
        <dbReference type="ARBA" id="ARBA00022737"/>
    </source>
</evidence>
<keyword evidence="4 5" id="KW-0408">Iron</keyword>
<sequence>MTNEVSNITNPANKDNNFDVESFHHLEIYVGNAKQSSYYFCNAFGFQIKAYRGLETGSRDLVSYVLEQGAIRLVVTGSLTDNTEVSSFVKLHGDGGKDIALTVSNVEEAYNGAIARGGIAIKSPWIESDEHGSVKKATIGTYGDTVHTLIELQDYKGSFLPGFIPYEGLNHAKTSGLIGIDHVVGNVESMDEWTTYYEKVFGFSVLKHFDDEDISTEYSALMSKVMMNGTGRIKFPINEPAEGKRKSQIQEYLDFYKGPGVQHMALLTNDIISTIKALRENGVEFLPTPETYYEDLSARVGDIDEDIKKLKELSILVDRDDEGYLLQIFTKPIVDRPTLFIEIIQRKGARGFGEGNFKALFESIEREQERRGNI</sequence>
<dbReference type="PIRSF" id="PIRSF009283">
    <property type="entry name" value="HPP_dOase"/>
    <property type="match status" value="1"/>
</dbReference>
<dbReference type="PROSITE" id="PS51819">
    <property type="entry name" value="VOC"/>
    <property type="match status" value="2"/>
</dbReference>
<protein>
    <submittedName>
        <fullName evidence="7">4-hydroxyphenylpyruvate dioxygenase</fullName>
        <ecNumber evidence="8">1.13.11.27</ecNumber>
    </submittedName>
</protein>
<dbReference type="GO" id="GO:0046872">
    <property type="term" value="F:metal ion binding"/>
    <property type="evidence" value="ECO:0007669"/>
    <property type="project" value="UniProtKB-KW"/>
</dbReference>
<dbReference type="CDD" id="cd08342">
    <property type="entry name" value="HPPD_N_like"/>
    <property type="match status" value="1"/>
</dbReference>
<reference evidence="7 9" key="1">
    <citation type="submission" date="2016-10" db="EMBL/GenBank/DDBJ databases">
        <title>Draft genome sequences of four alkaliphilic bacteria belonging to the Anaerobacillus genus.</title>
        <authorList>
            <person name="Bassil N.M."/>
            <person name="Lloyd J.R."/>
        </authorList>
    </citation>
    <scope>NUCLEOTIDE SEQUENCE [LARGE SCALE GENOMIC DNA]</scope>
    <source>
        <strain evidence="7 9">NB2006</strain>
    </source>
</reference>
<dbReference type="InterPro" id="IPR004360">
    <property type="entry name" value="Glyas_Fos-R_dOase_dom"/>
</dbReference>
<evidence type="ECO:0000256" key="5">
    <source>
        <dbReference type="PIRSR" id="PIRSR009283-1"/>
    </source>
</evidence>
<feature type="binding site" evidence="5">
    <location>
        <position position="342"/>
    </location>
    <ligand>
        <name>Fe cation</name>
        <dbReference type="ChEBI" id="CHEBI:24875"/>
    </ligand>
</feature>
<evidence type="ECO:0000313" key="7">
    <source>
        <dbReference type="EMBL" id="OIJ11936.1"/>
    </source>
</evidence>
<keyword evidence="2 5" id="KW-0479">Metal-binding</keyword>
<reference evidence="8 9" key="2">
    <citation type="journal article" date="2017" name="Genome Announc.">
        <title>Draft Genome Sequences of Four Alkaliphilic Bacteria Belonging to the Anaerobacillus Genus.</title>
        <authorList>
            <person name="Bassil N.M."/>
            <person name="Lloyd J.R."/>
        </authorList>
    </citation>
    <scope>NUCLEOTIDE SEQUENCE [LARGE SCALE GENOMIC DNA]</scope>
    <source>
        <strain evidence="8 9">NB2006</strain>
    </source>
</reference>
<keyword evidence="8" id="KW-0560">Oxidoreductase</keyword>
<comment type="cofactor">
    <cofactor evidence="5">
        <name>Fe cation</name>
        <dbReference type="ChEBI" id="CHEBI:24875"/>
    </cofactor>
    <text evidence="5">Binds 1 Fe cation per subunit.</text>
</comment>
<evidence type="ECO:0000313" key="8">
    <source>
        <dbReference type="EMBL" id="QOY35177.1"/>
    </source>
</evidence>
<dbReference type="EMBL" id="CP063356">
    <property type="protein sequence ID" value="QOY35177.1"/>
    <property type="molecule type" value="Genomic_DNA"/>
</dbReference>
<feature type="binding site" evidence="5">
    <location>
        <position position="182"/>
    </location>
    <ligand>
        <name>Fe cation</name>
        <dbReference type="ChEBI" id="CHEBI:24875"/>
    </ligand>
</feature>